<dbReference type="eggNOG" id="COG0745">
    <property type="taxonomic scope" value="Bacteria"/>
</dbReference>
<protein>
    <recommendedName>
        <fullName evidence="2">histidine kinase</fullName>
        <ecNumber evidence="2">2.7.13.3</ecNumber>
    </recommendedName>
</protein>
<dbReference type="HOGENOM" id="CLU_000445_114_51_7"/>
<gene>
    <name evidence="9" type="ordered locus">DaAHT2_0747</name>
</gene>
<evidence type="ECO:0000256" key="6">
    <source>
        <dbReference type="SAM" id="Phobius"/>
    </source>
</evidence>
<dbReference type="Proteomes" id="UP000001508">
    <property type="component" value="Chromosome"/>
</dbReference>
<evidence type="ECO:0000313" key="9">
    <source>
        <dbReference type="EMBL" id="ADH85451.1"/>
    </source>
</evidence>
<evidence type="ECO:0000256" key="3">
    <source>
        <dbReference type="ARBA" id="ARBA00022553"/>
    </source>
</evidence>
<dbReference type="SMART" id="SM00387">
    <property type="entry name" value="HATPase_c"/>
    <property type="match status" value="1"/>
</dbReference>
<dbReference type="OrthoDB" id="5389366at2"/>
<dbReference type="SUPFAM" id="SSF52172">
    <property type="entry name" value="CheY-like"/>
    <property type="match status" value="1"/>
</dbReference>
<dbReference type="Gene3D" id="3.30.565.10">
    <property type="entry name" value="Histidine kinase-like ATPase, C-terminal domain"/>
    <property type="match status" value="1"/>
</dbReference>
<feature type="domain" description="Histidine kinase" evidence="7">
    <location>
        <begin position="342"/>
        <end position="565"/>
    </location>
</feature>
<dbReference type="SMART" id="SM00388">
    <property type="entry name" value="HisKA"/>
    <property type="match status" value="1"/>
</dbReference>
<reference evidence="10" key="1">
    <citation type="submission" date="2010-02" db="EMBL/GenBank/DDBJ databases">
        <title>Complete sequence of Desulfurivibrio alkaliphilus AHT2.</title>
        <authorList>
            <consortium name="US DOE Joint Genome Institute"/>
            <person name="Pitluck S."/>
            <person name="Chertkov O."/>
            <person name="Detter J.C."/>
            <person name="Han C."/>
            <person name="Tapia R."/>
            <person name="Larimer F."/>
            <person name="Land M."/>
            <person name="Hauser L."/>
            <person name="Kyrpides N."/>
            <person name="Mikhailova N."/>
            <person name="Sorokin D.Y."/>
            <person name="Muyzer G."/>
            <person name="Woyke T."/>
        </authorList>
    </citation>
    <scope>NUCLEOTIDE SEQUENCE [LARGE SCALE GENOMIC DNA]</scope>
    <source>
        <strain evidence="10">DSM 19089 / UNIQEM U267 / AHT2</strain>
    </source>
</reference>
<evidence type="ECO:0000259" key="8">
    <source>
        <dbReference type="PROSITE" id="PS50110"/>
    </source>
</evidence>
<dbReference type="InterPro" id="IPR011006">
    <property type="entry name" value="CheY-like_superfamily"/>
</dbReference>
<dbReference type="PROSITE" id="PS50109">
    <property type="entry name" value="HIS_KIN"/>
    <property type="match status" value="1"/>
</dbReference>
<dbReference type="Gene3D" id="1.10.287.130">
    <property type="match status" value="1"/>
</dbReference>
<dbReference type="InterPro" id="IPR021796">
    <property type="entry name" value="Tll0287-like_dom"/>
</dbReference>
<proteinExistence type="predicted"/>
<keyword evidence="3 4" id="KW-0597">Phosphoprotein</keyword>
<dbReference type="InterPro" id="IPR003661">
    <property type="entry name" value="HisK_dim/P_dom"/>
</dbReference>
<dbReference type="PANTHER" id="PTHR43065:SF42">
    <property type="entry name" value="TWO-COMPONENT SENSOR PPRA"/>
    <property type="match status" value="1"/>
</dbReference>
<dbReference type="eggNOG" id="COG4191">
    <property type="taxonomic scope" value="Bacteria"/>
</dbReference>
<keyword evidence="9" id="KW-0808">Transferase</keyword>
<comment type="catalytic activity">
    <reaction evidence="1">
        <text>ATP + protein L-histidine = ADP + protein N-phospho-L-histidine.</text>
        <dbReference type="EC" id="2.7.13.3"/>
    </reaction>
</comment>
<dbReference type="Gene3D" id="3.40.50.2300">
    <property type="match status" value="1"/>
</dbReference>
<keyword evidence="6" id="KW-0812">Transmembrane</keyword>
<organism evidence="9 10">
    <name type="scientific">Desulfurivibrio alkaliphilus (strain DSM 19089 / UNIQEM U267 / AHT2)</name>
    <dbReference type="NCBI Taxonomy" id="589865"/>
    <lineage>
        <taxon>Bacteria</taxon>
        <taxon>Pseudomonadati</taxon>
        <taxon>Thermodesulfobacteriota</taxon>
        <taxon>Desulfobulbia</taxon>
        <taxon>Desulfobulbales</taxon>
        <taxon>Desulfobulbaceae</taxon>
        <taxon>Desulfurivibrio</taxon>
    </lineage>
</organism>
<feature type="transmembrane region" description="Helical" evidence="6">
    <location>
        <begin position="27"/>
        <end position="48"/>
    </location>
</feature>
<keyword evidence="5" id="KW-0175">Coiled coil</keyword>
<dbReference type="InterPro" id="IPR005467">
    <property type="entry name" value="His_kinase_dom"/>
</dbReference>
<sequence>MNTSTRPATCIVRLRRFLVPAGLQQRFRLVMALALVLFCALAAGVTYYSERRSLEAHTFQQAELVMATVGATRKYIQEDMRPRLLAVMAPEQFVLEAMSSSYIARKVMEYFGEENPNFRYRRVSINARNPEFEATALERRIIKYFRDHPASTDWRDIVRLEEGRYFMHFRPVTYSASCLYCHGEPATAPSTILDLYGDSGGFHKPLDVPAGLVGVAIPAEKGMARIQETAFFLFGGAIMLALLLYSIFTFCFKRLIVNNLRQMLAGFRGSLVDEEGRQLLEQTRQIDEIDELNNAARLIAAQMAQSQQHLRERARNLEEKATLEKQLHQAQKLESVGRLAGGVAHDFNNMLQGVIGFCDIMAAEMAPDDPQLENLRAIRQAGLRSAALTRQLLAFASRQPAIPKVIDLNETVGSMLRMLQRLIGEDITLEWKRGEEIWPVRIDPSQVDQMLANLVINARDAINGPGRITLTSKNVSLDATYCAATAGTKPGDYVLLTVSDDGCGMDAKTLAQIFEPFFTTKEQGKGTGLGLATVYGIVRQNHGCINVYSEPGQGTVFRLYLPRSRESAGPEPIKTNSALPGGQETILLVEDEKAILTMAETILTRLGYRVFSAAHPSEALQIAGEQPEIDLLLTDLVLPEMYGHLLAAQLQTQRPELRCLYMSGYLSATVADQVKLDLEQVNFIQKPFSMEELAAKVRTALTR</sequence>
<dbReference type="InterPro" id="IPR036890">
    <property type="entry name" value="HATPase_C_sf"/>
</dbReference>
<dbReference type="SUPFAM" id="SSF55874">
    <property type="entry name" value="ATPase domain of HSP90 chaperone/DNA topoisomerase II/histidine kinase"/>
    <property type="match status" value="1"/>
</dbReference>
<dbReference type="KEGG" id="dak:DaAHT2_0747"/>
<dbReference type="Pfam" id="PF00072">
    <property type="entry name" value="Response_reg"/>
    <property type="match status" value="1"/>
</dbReference>
<dbReference type="PROSITE" id="PS50110">
    <property type="entry name" value="RESPONSE_REGULATORY"/>
    <property type="match status" value="1"/>
</dbReference>
<evidence type="ECO:0000313" key="10">
    <source>
        <dbReference type="Proteomes" id="UP000001508"/>
    </source>
</evidence>
<name>D6Z1M6_DESAT</name>
<dbReference type="EC" id="2.7.13.3" evidence="2"/>
<evidence type="ECO:0000259" key="7">
    <source>
        <dbReference type="PROSITE" id="PS50109"/>
    </source>
</evidence>
<evidence type="ECO:0000256" key="2">
    <source>
        <dbReference type="ARBA" id="ARBA00012438"/>
    </source>
</evidence>
<dbReference type="PANTHER" id="PTHR43065">
    <property type="entry name" value="SENSOR HISTIDINE KINASE"/>
    <property type="match status" value="1"/>
</dbReference>
<dbReference type="PRINTS" id="PR00344">
    <property type="entry name" value="BCTRLSENSOR"/>
</dbReference>
<dbReference type="SMART" id="SM00448">
    <property type="entry name" value="REC"/>
    <property type="match status" value="1"/>
</dbReference>
<keyword evidence="9" id="KW-0418">Kinase</keyword>
<dbReference type="AlphaFoldDB" id="D6Z1M6"/>
<evidence type="ECO:0000256" key="1">
    <source>
        <dbReference type="ARBA" id="ARBA00000085"/>
    </source>
</evidence>
<keyword evidence="10" id="KW-1185">Reference proteome</keyword>
<dbReference type="Pfam" id="PF11845">
    <property type="entry name" value="Tll0287-like"/>
    <property type="match status" value="1"/>
</dbReference>
<dbReference type="InParanoid" id="D6Z1M6"/>
<evidence type="ECO:0000256" key="4">
    <source>
        <dbReference type="PROSITE-ProRule" id="PRU00169"/>
    </source>
</evidence>
<dbReference type="InterPro" id="IPR003594">
    <property type="entry name" value="HATPase_dom"/>
</dbReference>
<evidence type="ECO:0000256" key="5">
    <source>
        <dbReference type="SAM" id="Coils"/>
    </source>
</evidence>
<dbReference type="InterPro" id="IPR036097">
    <property type="entry name" value="HisK_dim/P_sf"/>
</dbReference>
<dbReference type="GO" id="GO:0000155">
    <property type="term" value="F:phosphorelay sensor kinase activity"/>
    <property type="evidence" value="ECO:0007669"/>
    <property type="project" value="InterPro"/>
</dbReference>
<feature type="transmembrane region" description="Helical" evidence="6">
    <location>
        <begin position="230"/>
        <end position="248"/>
    </location>
</feature>
<dbReference type="STRING" id="589865.DaAHT2_0747"/>
<dbReference type="RefSeq" id="WP_013162981.1">
    <property type="nucleotide sequence ID" value="NC_014216.1"/>
</dbReference>
<dbReference type="InterPro" id="IPR004358">
    <property type="entry name" value="Sig_transdc_His_kin-like_C"/>
</dbReference>
<dbReference type="EMBL" id="CP001940">
    <property type="protein sequence ID" value="ADH85451.1"/>
    <property type="molecule type" value="Genomic_DNA"/>
</dbReference>
<keyword evidence="6" id="KW-0472">Membrane</keyword>
<feature type="modified residue" description="4-aspartylphosphate" evidence="4">
    <location>
        <position position="635"/>
    </location>
</feature>
<keyword evidence="6" id="KW-1133">Transmembrane helix</keyword>
<feature type="domain" description="Response regulatory" evidence="8">
    <location>
        <begin position="585"/>
        <end position="701"/>
    </location>
</feature>
<accession>D6Z1M6</accession>
<feature type="coiled-coil region" evidence="5">
    <location>
        <begin position="300"/>
        <end position="333"/>
    </location>
</feature>
<dbReference type="InterPro" id="IPR001789">
    <property type="entry name" value="Sig_transdc_resp-reg_receiver"/>
</dbReference>
<dbReference type="SUPFAM" id="SSF47384">
    <property type="entry name" value="Homodimeric domain of signal transducing histidine kinase"/>
    <property type="match status" value="1"/>
</dbReference>
<dbReference type="Pfam" id="PF02518">
    <property type="entry name" value="HATPase_c"/>
    <property type="match status" value="1"/>
</dbReference>